<feature type="repeat" description="WD" evidence="3">
    <location>
        <begin position="170"/>
        <end position="211"/>
    </location>
</feature>
<dbReference type="PROSITE" id="PS50294">
    <property type="entry name" value="WD_REPEATS_REGION"/>
    <property type="match status" value="7"/>
</dbReference>
<dbReference type="OrthoDB" id="538223at2759"/>
<dbReference type="Proteomes" id="UP000324585">
    <property type="component" value="Unassembled WGS sequence"/>
</dbReference>
<dbReference type="InterPro" id="IPR019775">
    <property type="entry name" value="WD40_repeat_CS"/>
</dbReference>
<protein>
    <submittedName>
        <fullName evidence="5">Putative WD repeat-containing protein</fullName>
    </submittedName>
</protein>
<feature type="repeat" description="WD" evidence="3">
    <location>
        <begin position="94"/>
        <end position="119"/>
    </location>
</feature>
<feature type="region of interest" description="Disordered" evidence="4">
    <location>
        <begin position="335"/>
        <end position="505"/>
    </location>
</feature>
<dbReference type="PROSITE" id="PS00678">
    <property type="entry name" value="WD_REPEATS_1"/>
    <property type="match status" value="7"/>
</dbReference>
<dbReference type="InterPro" id="IPR001680">
    <property type="entry name" value="WD40_rpt"/>
</dbReference>
<feature type="repeat" description="WD" evidence="3">
    <location>
        <begin position="212"/>
        <end position="253"/>
    </location>
</feature>
<dbReference type="InterPro" id="IPR050349">
    <property type="entry name" value="WD_LIS1/nudF_dynein_reg"/>
</dbReference>
<evidence type="ECO:0000256" key="3">
    <source>
        <dbReference type="PROSITE-ProRule" id="PRU00221"/>
    </source>
</evidence>
<feature type="repeat" description="WD" evidence="3">
    <location>
        <begin position="261"/>
        <end position="295"/>
    </location>
</feature>
<dbReference type="InterPro" id="IPR011049">
    <property type="entry name" value="Serralysin-like_metalloprot_C"/>
</dbReference>
<evidence type="ECO:0000313" key="5">
    <source>
        <dbReference type="EMBL" id="KAA8491688.1"/>
    </source>
</evidence>
<dbReference type="SUPFAM" id="SSF50978">
    <property type="entry name" value="WD40 repeat-like"/>
    <property type="match status" value="1"/>
</dbReference>
<dbReference type="PANTHER" id="PTHR44129">
    <property type="entry name" value="WD REPEAT-CONTAINING PROTEIN POP1"/>
    <property type="match status" value="1"/>
</dbReference>
<name>A0A5J4YKA5_PORPP</name>
<feature type="repeat" description="WD" evidence="3">
    <location>
        <begin position="296"/>
        <end position="330"/>
    </location>
</feature>
<feature type="compositionally biased region" description="Basic and acidic residues" evidence="4">
    <location>
        <begin position="363"/>
        <end position="374"/>
    </location>
</feature>
<gene>
    <name evidence="5" type="ORF">FVE85_9735</name>
</gene>
<dbReference type="CDD" id="cd00200">
    <property type="entry name" value="WD40"/>
    <property type="match status" value="1"/>
</dbReference>
<accession>A0A5J4YKA5</accession>
<comment type="caution">
    <text evidence="5">The sequence shown here is derived from an EMBL/GenBank/DDBJ whole genome shotgun (WGS) entry which is preliminary data.</text>
</comment>
<dbReference type="OMA" id="SCPRIAM"/>
<evidence type="ECO:0000256" key="1">
    <source>
        <dbReference type="ARBA" id="ARBA00022574"/>
    </source>
</evidence>
<feature type="repeat" description="WD" evidence="3">
    <location>
        <begin position="11"/>
        <end position="52"/>
    </location>
</feature>
<dbReference type="EMBL" id="VRMN01000012">
    <property type="protein sequence ID" value="KAA8491688.1"/>
    <property type="molecule type" value="Genomic_DNA"/>
</dbReference>
<evidence type="ECO:0000256" key="4">
    <source>
        <dbReference type="SAM" id="MobiDB-lite"/>
    </source>
</evidence>
<evidence type="ECO:0000256" key="2">
    <source>
        <dbReference type="ARBA" id="ARBA00022737"/>
    </source>
</evidence>
<dbReference type="InterPro" id="IPR015943">
    <property type="entry name" value="WD40/YVTN_repeat-like_dom_sf"/>
</dbReference>
<dbReference type="Gene3D" id="2.130.10.10">
    <property type="entry name" value="YVTN repeat-like/Quinoprotein amine dehydrogenase"/>
    <property type="match status" value="3"/>
</dbReference>
<dbReference type="AlphaFoldDB" id="A0A5J4YKA5"/>
<feature type="compositionally biased region" description="Acidic residues" evidence="4">
    <location>
        <begin position="422"/>
        <end position="435"/>
    </location>
</feature>
<organism evidence="5 6">
    <name type="scientific">Porphyridium purpureum</name>
    <name type="common">Red alga</name>
    <name type="synonym">Porphyridium cruentum</name>
    <dbReference type="NCBI Taxonomy" id="35688"/>
    <lineage>
        <taxon>Eukaryota</taxon>
        <taxon>Rhodophyta</taxon>
        <taxon>Bangiophyceae</taxon>
        <taxon>Porphyridiales</taxon>
        <taxon>Porphyridiaceae</taxon>
        <taxon>Porphyridium</taxon>
    </lineage>
</organism>
<dbReference type="PROSITE" id="PS50082">
    <property type="entry name" value="WD_REPEATS_2"/>
    <property type="match status" value="7"/>
</dbReference>
<feature type="region of interest" description="Disordered" evidence="4">
    <location>
        <begin position="60"/>
        <end position="79"/>
    </location>
</feature>
<dbReference type="Gene3D" id="2.150.10.10">
    <property type="entry name" value="Serralysin-like metalloprotease, C-terminal"/>
    <property type="match status" value="1"/>
</dbReference>
<dbReference type="SMART" id="SM00320">
    <property type="entry name" value="WD40"/>
    <property type="match status" value="7"/>
</dbReference>
<keyword evidence="6" id="KW-1185">Reference proteome</keyword>
<feature type="compositionally biased region" description="Basic and acidic residues" evidence="4">
    <location>
        <begin position="398"/>
        <end position="407"/>
    </location>
</feature>
<dbReference type="Pfam" id="PF00400">
    <property type="entry name" value="WD40"/>
    <property type="match status" value="7"/>
</dbReference>
<feature type="compositionally biased region" description="Basic and acidic residues" evidence="4">
    <location>
        <begin position="479"/>
        <end position="501"/>
    </location>
</feature>
<sequence>MSDFAYAPLTLLGHKGEVTAVQFARDGLYMASASSDQSMKIWDVRTGVCVRTVELLEKMAKDSGKDATPPPWQEEPTDPKTLPWKGNVGFYEKVHFSADGSMLASGSSDTNVRLWDSRTRSGECMRTFIGHRQYVNWVNFSPDGHILASGSDDRVLRLWDARTGACMHALKGHACVVLIVQFSPCGKFVASGSGDGTVKVWDVRTGACVRTFPELDGIILALEYSPDGRLLASGSSDDVVRLWDVQTGECVRTLLNCPGWVYSMTFSPDGKYIASGSDDTTVRVWDVATGVHLHTFVGHTARVRSLRFSKDRKYLASGSRDNTVKVWDLKRVKFDEPKPLPPKPASARLTESGSKSDDDDGYGTDRDILGKDVLDSDGEDPWQGGDLSWDDTEYPSEDGGRRTEKMNDSALSDSDAHANDNDITDSDSDAYDYENDITGSDSDAYDSENDITGSDSDAHGDDNDSAGTDSDAYDFEDVSTGRDSDKADPERDSSGNDRDGAGSDALPSGSMLRFCALFSRFGDISKELRMRVPYAMHTCPQPSVAFAVGRYATTLKAYATRRAHGMFSTSNTQYRSSVRSPEPGSLSKLLHPYRPHFASTRVPYSGIVAGLFTVLPSLFAHHMEPRKGRASTDHPSWIWNPSL</sequence>
<dbReference type="InterPro" id="IPR036322">
    <property type="entry name" value="WD40_repeat_dom_sf"/>
</dbReference>
<dbReference type="PRINTS" id="PR00320">
    <property type="entry name" value="GPROTEINBRPT"/>
</dbReference>
<proteinExistence type="predicted"/>
<evidence type="ECO:0000313" key="6">
    <source>
        <dbReference type="Proteomes" id="UP000324585"/>
    </source>
</evidence>
<keyword evidence="1 3" id="KW-0853">WD repeat</keyword>
<dbReference type="InterPro" id="IPR020472">
    <property type="entry name" value="WD40_PAC1"/>
</dbReference>
<reference evidence="6" key="1">
    <citation type="journal article" date="2019" name="Nat. Commun.">
        <title>Expansion of phycobilisome linker gene families in mesophilic red algae.</title>
        <authorList>
            <person name="Lee J."/>
            <person name="Kim D."/>
            <person name="Bhattacharya D."/>
            <person name="Yoon H.S."/>
        </authorList>
    </citation>
    <scope>NUCLEOTIDE SEQUENCE [LARGE SCALE GENOMIC DNA]</scope>
    <source>
        <strain evidence="6">CCMP 1328</strain>
    </source>
</reference>
<keyword evidence="2" id="KW-0677">Repeat</keyword>
<feature type="repeat" description="WD" evidence="3">
    <location>
        <begin position="128"/>
        <end position="169"/>
    </location>
</feature>